<dbReference type="eggNOG" id="COG2067">
    <property type="taxonomic scope" value="Bacteria"/>
</dbReference>
<name>C1AAJ7_GEMAT</name>
<organism evidence="1 2">
    <name type="scientific">Gemmatimonas aurantiaca (strain DSM 14586 / JCM 11422 / NBRC 100505 / T-27)</name>
    <dbReference type="NCBI Taxonomy" id="379066"/>
    <lineage>
        <taxon>Bacteria</taxon>
        <taxon>Pseudomonadati</taxon>
        <taxon>Gemmatimonadota</taxon>
        <taxon>Gemmatimonadia</taxon>
        <taxon>Gemmatimonadales</taxon>
        <taxon>Gemmatimonadaceae</taxon>
        <taxon>Gemmatimonas</taxon>
    </lineage>
</organism>
<sequence length="338" mass="35455">MTLRIRKRYPQLISKNPSRGVSSRRVVATVTAVVAALSFLPQARVHAQSAIEGPLVLRLPSSARVLGMANAGLASNDADAMLYNPGMLSSARGLAVSMQRYGSAATAGSIATVTTIGSMTLGVAGQMLHWQSPTAHYGDALRFGATHLSDGANAVTPVNAGSSAFTVGIARTVKGLRLGAAVKYAEDRIGANTDGVAAFDVGMVRPFGPAMLSITAQNLGVGTSINGVKASLPRRIGVGWGGGPMSLWEHWDLGMQAQVTVEGDDWFVRPAGGVELGYVPIEGVSILFRNGLRLPRERDESLVTAGLGVTVDRISIDYAMEPMRGGRPVSHRIGLRIK</sequence>
<dbReference type="HOGENOM" id="CLU_820750_0_0_0"/>
<dbReference type="STRING" id="379066.GAU_2753"/>
<dbReference type="KEGG" id="gau:GAU_2753"/>
<proteinExistence type="predicted"/>
<protein>
    <recommendedName>
        <fullName evidence="3">PorV/PorQ family protein</fullName>
    </recommendedName>
</protein>
<reference evidence="2" key="1">
    <citation type="submission" date="2006-03" db="EMBL/GenBank/DDBJ databases">
        <title>Complete genome sequence of Gemmatimonas aurantiaca T-27 that represents a novel phylum Gemmatimonadetes.</title>
        <authorList>
            <person name="Takasaki K."/>
            <person name="Ichikawa N."/>
            <person name="Miura H."/>
            <person name="Matsushita S."/>
            <person name="Watanabe Y."/>
            <person name="Oguchi A."/>
            <person name="Ankai A."/>
            <person name="Yashiro I."/>
            <person name="Takahashi M."/>
            <person name="Terui Y."/>
            <person name="Fukui S."/>
            <person name="Yokoyama H."/>
            <person name="Tanikawa S."/>
            <person name="Hanada S."/>
            <person name="Kamagata Y."/>
            <person name="Fujita N."/>
        </authorList>
    </citation>
    <scope>NUCLEOTIDE SEQUENCE [LARGE SCALE GENOMIC DNA]</scope>
    <source>
        <strain evidence="2">T-27 / DSM 14586 / JCM 11422 / NBRC 100505</strain>
    </source>
</reference>
<accession>C1AAJ7</accession>
<gene>
    <name evidence="1" type="ordered locus">GAU_2753</name>
</gene>
<dbReference type="AlphaFoldDB" id="C1AAJ7"/>
<dbReference type="RefSeq" id="WP_015894564.1">
    <property type="nucleotide sequence ID" value="NC_012489.1"/>
</dbReference>
<dbReference type="Proteomes" id="UP000002209">
    <property type="component" value="Chromosome"/>
</dbReference>
<dbReference type="EMBL" id="AP009153">
    <property type="protein sequence ID" value="BAH39795.1"/>
    <property type="molecule type" value="Genomic_DNA"/>
</dbReference>
<keyword evidence="2" id="KW-1185">Reference proteome</keyword>
<evidence type="ECO:0008006" key="3">
    <source>
        <dbReference type="Google" id="ProtNLM"/>
    </source>
</evidence>
<evidence type="ECO:0000313" key="2">
    <source>
        <dbReference type="Proteomes" id="UP000002209"/>
    </source>
</evidence>
<evidence type="ECO:0000313" key="1">
    <source>
        <dbReference type="EMBL" id="BAH39795.1"/>
    </source>
</evidence>